<reference evidence="1" key="1">
    <citation type="submission" date="2014-11" db="EMBL/GenBank/DDBJ databases">
        <authorList>
            <person name="Amaro Gonzalez C."/>
        </authorList>
    </citation>
    <scope>NUCLEOTIDE SEQUENCE</scope>
</reference>
<dbReference type="EMBL" id="GBXM01010811">
    <property type="protein sequence ID" value="JAH97766.1"/>
    <property type="molecule type" value="Transcribed_RNA"/>
</dbReference>
<sequence>MVKKNMTLQLLLKHMHNFLLMKNFDIISLEKTHILTLKFFFFFFLLQYCKAHRQNPDHIICKNFTKHNLTHYLCTHYTHCCARGILPLLYFDGHGNKSLH</sequence>
<dbReference type="AlphaFoldDB" id="A0A0E9X5Q6"/>
<evidence type="ECO:0000313" key="1">
    <source>
        <dbReference type="EMBL" id="JAH97766.1"/>
    </source>
</evidence>
<organism evidence="1">
    <name type="scientific">Anguilla anguilla</name>
    <name type="common">European freshwater eel</name>
    <name type="synonym">Muraena anguilla</name>
    <dbReference type="NCBI Taxonomy" id="7936"/>
    <lineage>
        <taxon>Eukaryota</taxon>
        <taxon>Metazoa</taxon>
        <taxon>Chordata</taxon>
        <taxon>Craniata</taxon>
        <taxon>Vertebrata</taxon>
        <taxon>Euteleostomi</taxon>
        <taxon>Actinopterygii</taxon>
        <taxon>Neopterygii</taxon>
        <taxon>Teleostei</taxon>
        <taxon>Anguilliformes</taxon>
        <taxon>Anguillidae</taxon>
        <taxon>Anguilla</taxon>
    </lineage>
</organism>
<reference evidence="1" key="2">
    <citation type="journal article" date="2015" name="Fish Shellfish Immunol.">
        <title>Early steps in the European eel (Anguilla anguilla)-Vibrio vulnificus interaction in the gills: Role of the RtxA13 toxin.</title>
        <authorList>
            <person name="Callol A."/>
            <person name="Pajuelo D."/>
            <person name="Ebbesson L."/>
            <person name="Teles M."/>
            <person name="MacKenzie S."/>
            <person name="Amaro C."/>
        </authorList>
    </citation>
    <scope>NUCLEOTIDE SEQUENCE</scope>
</reference>
<proteinExistence type="predicted"/>
<accession>A0A0E9X5Q6</accession>
<protein>
    <submittedName>
        <fullName evidence="1">Uncharacterized protein</fullName>
    </submittedName>
</protein>
<name>A0A0E9X5Q6_ANGAN</name>